<name>A0A0K0GQW0_XANOP</name>
<protein>
    <submittedName>
        <fullName evidence="1">Uncharacterized protein</fullName>
    </submittedName>
</protein>
<gene>
    <name evidence="1" type="ordered locus">PXO_02849</name>
</gene>
<dbReference type="PATRIC" id="fig|291331.8.peg.482"/>
<evidence type="ECO:0000313" key="2">
    <source>
        <dbReference type="Proteomes" id="UP000001740"/>
    </source>
</evidence>
<dbReference type="AlphaFoldDB" id="A0A0K0GQW0"/>
<dbReference type="Proteomes" id="UP000001740">
    <property type="component" value="Chromosome"/>
</dbReference>
<organism evidence="1 2">
    <name type="scientific">Xanthomonas oryzae pv. oryzae (strain PXO99A)</name>
    <dbReference type="NCBI Taxonomy" id="360094"/>
    <lineage>
        <taxon>Bacteria</taxon>
        <taxon>Pseudomonadati</taxon>
        <taxon>Pseudomonadota</taxon>
        <taxon>Gammaproteobacteria</taxon>
        <taxon>Lysobacterales</taxon>
        <taxon>Lysobacteraceae</taxon>
        <taxon>Xanthomonas</taxon>
    </lineage>
</organism>
<accession>A0A0K0GQW0</accession>
<sequence>MPNNAVNQVVKAAVGEVPRALHFENLQRIEHTVAQTIEREPGIGMLMLSTADGRAITEQSSLDVDGRRLAALAEVIATLDRLGWHAVPDLAATALPQRLSCEALFFALPEHLRPALPAVEPSHALQLRQWPELSAETSSPAQLLAVAHLPARPWRPWRPQALASACKLPVQTVECLFAAALASGRAQTAESPVPATQRRPDSGNTRFFSWVARRFGLSLFQTQS</sequence>
<dbReference type="EMBL" id="CP000967">
    <property type="protein sequence ID" value="ACD61367.1"/>
    <property type="molecule type" value="Genomic_DNA"/>
</dbReference>
<evidence type="ECO:0000313" key="1">
    <source>
        <dbReference type="EMBL" id="ACD61367.1"/>
    </source>
</evidence>
<dbReference type="HOGENOM" id="CLU_107617_0_0_6"/>
<proteinExistence type="predicted"/>
<reference evidence="1 2" key="1">
    <citation type="journal article" date="2008" name="BMC Genomics">
        <title>Genome sequence and rapid evolution of the rice pathogen Xanthomonas oryzae pv. oryzae PXO99A.</title>
        <authorList>
            <person name="Salzberg S.L."/>
            <person name="Sommer D.D."/>
            <person name="Schatz M.C."/>
            <person name="Phillippy A.M."/>
            <person name="Rabinowicz P.D."/>
            <person name="Tsuge S."/>
            <person name="Furutani A."/>
            <person name="Ochiai H."/>
            <person name="Delcher A.L."/>
            <person name="Kelley D."/>
            <person name="Madupu R."/>
            <person name="Puiu D."/>
            <person name="Radune D."/>
            <person name="Shumway M."/>
            <person name="Trapnell C."/>
            <person name="Aparna G."/>
            <person name="Jha G."/>
            <person name="Pandey A."/>
            <person name="Patil P.B."/>
            <person name="Ishihara H."/>
            <person name="Meyer D.F."/>
            <person name="Szurek B."/>
            <person name="Verdier V."/>
            <person name="Koebnik R."/>
            <person name="Dow J.M."/>
            <person name="Ryan R.P."/>
            <person name="Hirata H."/>
            <person name="Tsuyumu S."/>
            <person name="Won Lee S."/>
            <person name="Seo Y.S."/>
            <person name="Sriariyanum M."/>
            <person name="Ronald P.C."/>
            <person name="Sonti R.V."/>
            <person name="Van Sluys M.A."/>
            <person name="Leach J.E."/>
            <person name="White F.F."/>
            <person name="Bogdanove A.J."/>
        </authorList>
    </citation>
    <scope>NUCLEOTIDE SEQUENCE [LARGE SCALE GENOMIC DNA]</scope>
    <source>
        <strain evidence="1 2">PXO99A</strain>
    </source>
</reference>
<dbReference type="KEGG" id="xop:PXO_02849"/>